<gene>
    <name evidence="2" type="ORF">LC586_26090</name>
</gene>
<evidence type="ECO:0000256" key="1">
    <source>
        <dbReference type="SAM" id="Phobius"/>
    </source>
</evidence>
<sequence>MAETLIFTLVFKSLWFTVYYLYVMDAERRLTGIVSLRELVTSQPEQIIGEIMTRDRVILKL</sequence>
<keyword evidence="1" id="KW-0472">Membrane</keyword>
<evidence type="ECO:0000313" key="3">
    <source>
        <dbReference type="Proteomes" id="UP001199525"/>
    </source>
</evidence>
<keyword evidence="1" id="KW-1133">Transmembrane helix</keyword>
<proteinExistence type="predicted"/>
<feature type="transmembrane region" description="Helical" evidence="1">
    <location>
        <begin position="6"/>
        <end position="23"/>
    </location>
</feature>
<dbReference type="Proteomes" id="UP001199525">
    <property type="component" value="Unassembled WGS sequence"/>
</dbReference>
<comment type="caution">
    <text evidence="2">The sequence shown here is derived from an EMBL/GenBank/DDBJ whole genome shotgun (WGS) entry which is preliminary data.</text>
</comment>
<accession>A0ABS8IEC9</accession>
<reference evidence="2 3" key="1">
    <citation type="journal article" date="2021" name="Microorganisms">
        <title>Genome Evolution of Filamentous Cyanobacterium Nostoc Species: From Facultative Symbiosis to Free Living.</title>
        <authorList>
            <person name="Huo D."/>
            <person name="Li H."/>
            <person name="Cai F."/>
            <person name="Guo X."/>
            <person name="Qiao Z."/>
            <person name="Wang W."/>
            <person name="Yu G."/>
            <person name="Li R."/>
        </authorList>
    </citation>
    <scope>NUCLEOTIDE SEQUENCE [LARGE SCALE GENOMIC DNA]</scope>
    <source>
        <strain evidence="2 3">CHAB 5714</strain>
    </source>
</reference>
<keyword evidence="1" id="KW-0812">Transmembrane</keyword>
<name>A0ABS8IEC9_9NOSO</name>
<dbReference type="SUPFAM" id="SSF54631">
    <property type="entry name" value="CBS-domain pair"/>
    <property type="match status" value="1"/>
</dbReference>
<protein>
    <recommendedName>
        <fullName evidence="4">CBS domain-containing protein</fullName>
    </recommendedName>
</protein>
<dbReference type="EMBL" id="JAIVFQ010000053">
    <property type="protein sequence ID" value="MCC5602567.1"/>
    <property type="molecule type" value="Genomic_DNA"/>
</dbReference>
<dbReference type="InterPro" id="IPR046342">
    <property type="entry name" value="CBS_dom_sf"/>
</dbReference>
<evidence type="ECO:0008006" key="4">
    <source>
        <dbReference type="Google" id="ProtNLM"/>
    </source>
</evidence>
<dbReference type="Gene3D" id="3.10.580.10">
    <property type="entry name" value="CBS-domain"/>
    <property type="match status" value="1"/>
</dbReference>
<keyword evidence="3" id="KW-1185">Reference proteome</keyword>
<organism evidence="2 3">
    <name type="scientific">Nostoc favosum CHAB5714</name>
    <dbReference type="NCBI Taxonomy" id="2780399"/>
    <lineage>
        <taxon>Bacteria</taxon>
        <taxon>Bacillati</taxon>
        <taxon>Cyanobacteriota</taxon>
        <taxon>Cyanophyceae</taxon>
        <taxon>Nostocales</taxon>
        <taxon>Nostocaceae</taxon>
        <taxon>Nostoc</taxon>
        <taxon>Nostoc favosum</taxon>
    </lineage>
</organism>
<dbReference type="RefSeq" id="WP_229488155.1">
    <property type="nucleotide sequence ID" value="NZ_JAIVFQ010000053.1"/>
</dbReference>
<evidence type="ECO:0000313" key="2">
    <source>
        <dbReference type="EMBL" id="MCC5602567.1"/>
    </source>
</evidence>